<organism evidence="4 5">
    <name type="scientific">Mycoemilia scoparia</name>
    <dbReference type="NCBI Taxonomy" id="417184"/>
    <lineage>
        <taxon>Eukaryota</taxon>
        <taxon>Fungi</taxon>
        <taxon>Fungi incertae sedis</taxon>
        <taxon>Zoopagomycota</taxon>
        <taxon>Kickxellomycotina</taxon>
        <taxon>Kickxellomycetes</taxon>
        <taxon>Kickxellales</taxon>
        <taxon>Kickxellaceae</taxon>
        <taxon>Mycoemilia</taxon>
    </lineage>
</organism>
<evidence type="ECO:0000256" key="1">
    <source>
        <dbReference type="PROSITE-ProRule" id="PRU00176"/>
    </source>
</evidence>
<dbReference type="InterPro" id="IPR035979">
    <property type="entry name" value="RBD_domain_sf"/>
</dbReference>
<protein>
    <recommendedName>
        <fullName evidence="3">RRM domain-containing protein</fullName>
    </recommendedName>
</protein>
<name>A0A9W8DK17_9FUNG</name>
<dbReference type="PANTHER" id="PTHR48034">
    <property type="entry name" value="TRANSFORMER-2 SEX-DETERMINING PROTEIN-RELATED"/>
    <property type="match status" value="1"/>
</dbReference>
<dbReference type="InterPro" id="IPR050441">
    <property type="entry name" value="RBM"/>
</dbReference>
<dbReference type="OrthoDB" id="410044at2759"/>
<feature type="domain" description="RRM" evidence="3">
    <location>
        <begin position="513"/>
        <end position="593"/>
    </location>
</feature>
<evidence type="ECO:0000313" key="5">
    <source>
        <dbReference type="Proteomes" id="UP001150538"/>
    </source>
</evidence>
<dbReference type="Pfam" id="PF00076">
    <property type="entry name" value="RRM_1"/>
    <property type="match status" value="2"/>
</dbReference>
<dbReference type="Gene3D" id="3.30.70.330">
    <property type="match status" value="3"/>
</dbReference>
<feature type="compositionally biased region" description="Polar residues" evidence="2">
    <location>
        <begin position="758"/>
        <end position="768"/>
    </location>
</feature>
<feature type="compositionally biased region" description="Polar residues" evidence="2">
    <location>
        <begin position="731"/>
        <end position="744"/>
    </location>
</feature>
<dbReference type="Proteomes" id="UP001150538">
    <property type="component" value="Unassembled WGS sequence"/>
</dbReference>
<comment type="caution">
    <text evidence="4">The sequence shown here is derived from an EMBL/GenBank/DDBJ whole genome shotgun (WGS) entry which is preliminary data.</text>
</comment>
<evidence type="ECO:0000313" key="4">
    <source>
        <dbReference type="EMBL" id="KAJ1913121.1"/>
    </source>
</evidence>
<accession>A0A9W8DK17</accession>
<feature type="compositionally biased region" description="Basic and acidic residues" evidence="2">
    <location>
        <begin position="690"/>
        <end position="708"/>
    </location>
</feature>
<feature type="compositionally biased region" description="Polar residues" evidence="2">
    <location>
        <begin position="11"/>
        <end position="22"/>
    </location>
</feature>
<reference evidence="4" key="1">
    <citation type="submission" date="2022-07" db="EMBL/GenBank/DDBJ databases">
        <title>Phylogenomic reconstructions and comparative analyses of Kickxellomycotina fungi.</title>
        <authorList>
            <person name="Reynolds N.K."/>
            <person name="Stajich J.E."/>
            <person name="Barry K."/>
            <person name="Grigoriev I.V."/>
            <person name="Crous P."/>
            <person name="Smith M.E."/>
        </authorList>
    </citation>
    <scope>NUCLEOTIDE SEQUENCE</scope>
    <source>
        <strain evidence="4">NBRC 100468</strain>
    </source>
</reference>
<feature type="compositionally biased region" description="Polar residues" evidence="2">
    <location>
        <begin position="173"/>
        <end position="186"/>
    </location>
</feature>
<feature type="compositionally biased region" description="Low complexity" evidence="2">
    <location>
        <begin position="151"/>
        <end position="172"/>
    </location>
</feature>
<proteinExistence type="predicted"/>
<feature type="compositionally biased region" description="Polar residues" evidence="2">
    <location>
        <begin position="986"/>
        <end position="1005"/>
    </location>
</feature>
<feature type="compositionally biased region" description="Basic and acidic residues" evidence="2">
    <location>
        <begin position="717"/>
        <end position="729"/>
    </location>
</feature>
<feature type="compositionally biased region" description="Basic and acidic residues" evidence="2">
    <location>
        <begin position="130"/>
        <end position="140"/>
    </location>
</feature>
<feature type="region of interest" description="Disordered" evidence="2">
    <location>
        <begin position="128"/>
        <end position="198"/>
    </location>
</feature>
<dbReference type="InterPro" id="IPR012677">
    <property type="entry name" value="Nucleotide-bd_a/b_plait_sf"/>
</dbReference>
<evidence type="ECO:0000259" key="3">
    <source>
        <dbReference type="PROSITE" id="PS50102"/>
    </source>
</evidence>
<feature type="region of interest" description="Disordered" evidence="2">
    <location>
        <begin position="973"/>
        <end position="1024"/>
    </location>
</feature>
<dbReference type="InterPro" id="IPR000504">
    <property type="entry name" value="RRM_dom"/>
</dbReference>
<keyword evidence="1" id="KW-0694">RNA-binding</keyword>
<feature type="domain" description="RRM" evidence="3">
    <location>
        <begin position="202"/>
        <end position="290"/>
    </location>
</feature>
<dbReference type="CDD" id="cd00590">
    <property type="entry name" value="RRM_SF"/>
    <property type="match status" value="2"/>
</dbReference>
<feature type="region of interest" description="Disordered" evidence="2">
    <location>
        <begin position="1"/>
        <end position="97"/>
    </location>
</feature>
<gene>
    <name evidence="4" type="ORF">H4219_005340</name>
</gene>
<keyword evidence="5" id="KW-1185">Reference proteome</keyword>
<dbReference type="GO" id="GO:0003723">
    <property type="term" value="F:RNA binding"/>
    <property type="evidence" value="ECO:0007669"/>
    <property type="project" value="UniProtKB-UniRule"/>
</dbReference>
<dbReference type="EMBL" id="JANBPU010000285">
    <property type="protein sequence ID" value="KAJ1913121.1"/>
    <property type="molecule type" value="Genomic_DNA"/>
</dbReference>
<dbReference type="SUPFAM" id="SSF54928">
    <property type="entry name" value="RNA-binding domain, RBD"/>
    <property type="match status" value="2"/>
</dbReference>
<feature type="region of interest" description="Disordered" evidence="2">
    <location>
        <begin position="389"/>
        <end position="408"/>
    </location>
</feature>
<dbReference type="PROSITE" id="PS50102">
    <property type="entry name" value="RRM"/>
    <property type="match status" value="2"/>
</dbReference>
<sequence>MGCYAKKGNFKETTTTKVSPKSSIARKTLITTPHHKNNNNNNHSYKDGGCQHSDNGDHKEDYGGGGSRNTPKKESSKVNYSITNPDPVVPKLSSSAATPGTTTIIPCLKGTAAGTATQKTGVAIQTSKTIDVDHDDDSRSSKLKNPKNGDDNANNNNNNNNNSNNIDIIKTNISPNIIDTTTPADNSSSSSDSDEEKGHPEACIFIGSLLATCSDSELECGVRQEFGKFGPIIQVKILRNEITKPYGFVQFKASSRNPLYVKDANKILENLESIKIKVYDREVRIEPAHGQRSLYITRINTATSLGDILDVLKEFGKIEDSELLDNDKISDHGGQAFIVKYRHRDDAMKALKEVKERTGGWVARKADSISAAAVAATGGGIYNASNCDQSGGGGSSSSSGSSSGCGNDLGYQRRRRYSLGIANDHHHDYYNRHPSYSGSKQFRPYQPIKQQQQHQNTRRTSSATIAKMTRRNSTNIDAASATSQGYWPYYYQGGSYNTRNAVQSGGLNICDMTTVFVGQINPSKATKTSIRNHFEIYGEIESINVQESDIQFSPPSLWAIIKYKEVISAVRAIKHENNKSWYGRNLKVDFKRPPPANKSGMWRSSSGGYHYQSSSGKYYYHPQNYQCDLAAASAMFRRGSTGTMYPYTAYHPHYAAGTGFGGGGGGGNSHRIGLPYYGYSKAAASNGATSDKDEQPTNSITEKEHTGNDDGGGGGGDNDKGKNNHRFIEISENTSEGSNDSIRNADQGHSDDNKPVQAENTSDSMSFSTDEHINEPTYPTLQTTFFPDYSAQYPYPAQDPGNAANTANTVNQIPYIQQPHLYWNPYYYNSYYNTAAMAPLSTRYQQEYTPQAHSYQHYYPHQFQSEVQNSNDNMAMFKPAHQSHTVVYNCHTSPIYYGYPVYSYPYQQLYAPQVSATLPHHTTPAQKNPLPQYAAQQQQQQQHLQPCNIPYMGLYPNQYPIVPSPNIIPPLPSSDIVPISDEKSPDPTSTSLSATNSTVVDNGSQRLKENQESSDPPKGSNTVN</sequence>
<dbReference type="SMART" id="SM00360">
    <property type="entry name" value="RRM"/>
    <property type="match status" value="3"/>
</dbReference>
<feature type="region of interest" description="Disordered" evidence="2">
    <location>
        <begin position="920"/>
        <end position="942"/>
    </location>
</feature>
<feature type="region of interest" description="Disordered" evidence="2">
    <location>
        <begin position="683"/>
        <end position="778"/>
    </location>
</feature>
<dbReference type="AlphaFoldDB" id="A0A9W8DK17"/>
<evidence type="ECO:0000256" key="2">
    <source>
        <dbReference type="SAM" id="MobiDB-lite"/>
    </source>
</evidence>